<feature type="coiled-coil region" evidence="9">
    <location>
        <begin position="10"/>
        <end position="37"/>
    </location>
</feature>
<dbReference type="GO" id="GO:0000139">
    <property type="term" value="C:Golgi membrane"/>
    <property type="evidence" value="ECO:0007669"/>
    <property type="project" value="UniProtKB-SubCell"/>
</dbReference>
<dbReference type="OrthoDB" id="10251371at2759"/>
<dbReference type="PANTHER" id="PTHR19957:SF83">
    <property type="entry name" value="SYNTAXIN-16"/>
    <property type="match status" value="1"/>
</dbReference>
<organism evidence="12 13">
    <name type="scientific">Stentor coeruleus</name>
    <dbReference type="NCBI Taxonomy" id="5963"/>
    <lineage>
        <taxon>Eukaryota</taxon>
        <taxon>Sar</taxon>
        <taxon>Alveolata</taxon>
        <taxon>Ciliophora</taxon>
        <taxon>Postciliodesmatophora</taxon>
        <taxon>Heterotrichea</taxon>
        <taxon>Heterotrichida</taxon>
        <taxon>Stentoridae</taxon>
        <taxon>Stentor</taxon>
    </lineage>
</organism>
<dbReference type="Proteomes" id="UP000187209">
    <property type="component" value="Unassembled WGS sequence"/>
</dbReference>
<dbReference type="EMBL" id="MPUH01000147">
    <property type="protein sequence ID" value="OMJ88571.1"/>
    <property type="molecule type" value="Genomic_DNA"/>
</dbReference>
<proteinExistence type="predicted"/>
<evidence type="ECO:0000256" key="1">
    <source>
        <dbReference type="ARBA" id="ARBA00004409"/>
    </source>
</evidence>
<evidence type="ECO:0000313" key="13">
    <source>
        <dbReference type="Proteomes" id="UP000187209"/>
    </source>
</evidence>
<dbReference type="GO" id="GO:0005484">
    <property type="term" value="F:SNAP receptor activity"/>
    <property type="evidence" value="ECO:0007669"/>
    <property type="project" value="TreeGrafter"/>
</dbReference>
<keyword evidence="13" id="KW-1185">Reference proteome</keyword>
<evidence type="ECO:0000256" key="4">
    <source>
        <dbReference type="ARBA" id="ARBA00022927"/>
    </source>
</evidence>
<feature type="transmembrane region" description="Helical" evidence="10">
    <location>
        <begin position="182"/>
        <end position="202"/>
    </location>
</feature>
<evidence type="ECO:0000256" key="5">
    <source>
        <dbReference type="ARBA" id="ARBA00022989"/>
    </source>
</evidence>
<keyword evidence="7 9" id="KW-0175">Coiled coil</keyword>
<evidence type="ECO:0000256" key="10">
    <source>
        <dbReference type="SAM" id="Phobius"/>
    </source>
</evidence>
<dbReference type="GO" id="GO:0006886">
    <property type="term" value="P:intracellular protein transport"/>
    <property type="evidence" value="ECO:0007669"/>
    <property type="project" value="TreeGrafter"/>
</dbReference>
<dbReference type="SUPFAM" id="SSF58038">
    <property type="entry name" value="SNARE fusion complex"/>
    <property type="match status" value="1"/>
</dbReference>
<dbReference type="GO" id="GO:0031201">
    <property type="term" value="C:SNARE complex"/>
    <property type="evidence" value="ECO:0007669"/>
    <property type="project" value="TreeGrafter"/>
</dbReference>
<dbReference type="PANTHER" id="PTHR19957">
    <property type="entry name" value="SYNTAXIN"/>
    <property type="match status" value="1"/>
</dbReference>
<keyword evidence="3 10" id="KW-0812">Transmembrane</keyword>
<dbReference type="InterPro" id="IPR045242">
    <property type="entry name" value="Syntaxin"/>
</dbReference>
<dbReference type="GO" id="GO:0048278">
    <property type="term" value="P:vesicle docking"/>
    <property type="evidence" value="ECO:0007669"/>
    <property type="project" value="TreeGrafter"/>
</dbReference>
<dbReference type="Gene3D" id="1.20.5.110">
    <property type="match status" value="1"/>
</dbReference>
<comment type="subcellular location">
    <subcellularLocation>
        <location evidence="1">Golgi apparatus membrane</location>
        <topology evidence="1">Single-pass type IV membrane protein</topology>
    </subcellularLocation>
</comment>
<comment type="caution">
    <text evidence="12">The sequence shown here is derived from an EMBL/GenBank/DDBJ whole genome shotgun (WGS) entry which is preliminary data.</text>
</comment>
<dbReference type="Pfam" id="PF05739">
    <property type="entry name" value="SNARE"/>
    <property type="match status" value="1"/>
</dbReference>
<keyword evidence="2" id="KW-0813">Transport</keyword>
<name>A0A1R2CHU5_9CILI</name>
<dbReference type="PROSITE" id="PS50192">
    <property type="entry name" value="T_SNARE"/>
    <property type="match status" value="1"/>
</dbReference>
<sequence length="205" mass="23319">MESLKSPLNDNELELRIRMVQEALRKLENAIAEQEKIDTLNELCEETEACLKSLSSYQAKTSKETREQKTAVGQFTSNFDNLVSNVEKSLNNRPKPVQTYDSFENLESHIIRHTAEESKVVQQKMVIVGEIMKDCSEMIGTQGQILDRIDVEVQNAKKNTEKGVTELEKTDLRQRRKKSCCWIIMIAALGFLVGIVVVVVMISKK</sequence>
<evidence type="ECO:0000256" key="6">
    <source>
        <dbReference type="ARBA" id="ARBA00023034"/>
    </source>
</evidence>
<keyword evidence="6" id="KW-0333">Golgi apparatus</keyword>
<keyword evidence="5 10" id="KW-1133">Transmembrane helix</keyword>
<evidence type="ECO:0000256" key="8">
    <source>
        <dbReference type="ARBA" id="ARBA00023136"/>
    </source>
</evidence>
<evidence type="ECO:0000256" key="2">
    <source>
        <dbReference type="ARBA" id="ARBA00022448"/>
    </source>
</evidence>
<dbReference type="GO" id="GO:0000149">
    <property type="term" value="F:SNARE binding"/>
    <property type="evidence" value="ECO:0007669"/>
    <property type="project" value="TreeGrafter"/>
</dbReference>
<keyword evidence="4" id="KW-0653">Protein transport</keyword>
<gene>
    <name evidence="12" type="ORF">SteCoe_9431</name>
</gene>
<evidence type="ECO:0000256" key="9">
    <source>
        <dbReference type="SAM" id="Coils"/>
    </source>
</evidence>
<dbReference type="AlphaFoldDB" id="A0A1R2CHU5"/>
<accession>A0A1R2CHU5</accession>
<feature type="domain" description="T-SNARE coiled-coil homology" evidence="11">
    <location>
        <begin position="108"/>
        <end position="170"/>
    </location>
</feature>
<keyword evidence="8 10" id="KW-0472">Membrane</keyword>
<protein>
    <recommendedName>
        <fullName evidence="11">t-SNARE coiled-coil homology domain-containing protein</fullName>
    </recommendedName>
</protein>
<evidence type="ECO:0000313" key="12">
    <source>
        <dbReference type="EMBL" id="OMJ88571.1"/>
    </source>
</evidence>
<reference evidence="12 13" key="1">
    <citation type="submission" date="2016-11" db="EMBL/GenBank/DDBJ databases">
        <title>The macronuclear genome of Stentor coeruleus: a giant cell with tiny introns.</title>
        <authorList>
            <person name="Slabodnick M."/>
            <person name="Ruby J.G."/>
            <person name="Reiff S.B."/>
            <person name="Swart E.C."/>
            <person name="Gosai S."/>
            <person name="Prabakaran S."/>
            <person name="Witkowska E."/>
            <person name="Larue G.E."/>
            <person name="Fisher S."/>
            <person name="Freeman R.M."/>
            <person name="Gunawardena J."/>
            <person name="Chu W."/>
            <person name="Stover N.A."/>
            <person name="Gregory B.D."/>
            <person name="Nowacki M."/>
            <person name="Derisi J."/>
            <person name="Roy S.W."/>
            <person name="Marshall W.F."/>
            <person name="Sood P."/>
        </authorList>
    </citation>
    <scope>NUCLEOTIDE SEQUENCE [LARGE SCALE GENOMIC DNA]</scope>
    <source>
        <strain evidence="12">WM001</strain>
    </source>
</reference>
<evidence type="ECO:0000256" key="3">
    <source>
        <dbReference type="ARBA" id="ARBA00022692"/>
    </source>
</evidence>
<evidence type="ECO:0000256" key="7">
    <source>
        <dbReference type="ARBA" id="ARBA00023054"/>
    </source>
</evidence>
<dbReference type="GO" id="GO:0006906">
    <property type="term" value="P:vesicle fusion"/>
    <property type="evidence" value="ECO:0007669"/>
    <property type="project" value="TreeGrafter"/>
</dbReference>
<dbReference type="InterPro" id="IPR000727">
    <property type="entry name" value="T_SNARE_dom"/>
</dbReference>
<evidence type="ECO:0000259" key="11">
    <source>
        <dbReference type="PROSITE" id="PS50192"/>
    </source>
</evidence>